<dbReference type="SUPFAM" id="SSF49899">
    <property type="entry name" value="Concanavalin A-like lectins/glucanases"/>
    <property type="match status" value="1"/>
</dbReference>
<dbReference type="PROSITE" id="PS51762">
    <property type="entry name" value="GH16_2"/>
    <property type="match status" value="1"/>
</dbReference>
<dbReference type="Gene3D" id="2.60.120.200">
    <property type="match status" value="1"/>
</dbReference>
<feature type="domain" description="GH16" evidence="2">
    <location>
        <begin position="71"/>
        <end position="311"/>
    </location>
</feature>
<dbReference type="OrthoDB" id="9809583at2"/>
<comment type="similarity">
    <text evidence="1">Belongs to the glycosyl hydrolase 16 family.</text>
</comment>
<dbReference type="Pfam" id="PF00722">
    <property type="entry name" value="Glyco_hydro_16"/>
    <property type="match status" value="1"/>
</dbReference>
<keyword evidence="4" id="KW-1185">Reference proteome</keyword>
<dbReference type="CDD" id="cd08023">
    <property type="entry name" value="GH16_laminarinase_like"/>
    <property type="match status" value="1"/>
</dbReference>
<evidence type="ECO:0000313" key="3">
    <source>
        <dbReference type="EMBL" id="TCJ21836.1"/>
    </source>
</evidence>
<reference evidence="3 4" key="1">
    <citation type="submission" date="2019-03" db="EMBL/GenBank/DDBJ databases">
        <authorList>
            <person name="Kim M.K.M."/>
        </authorList>
    </citation>
    <scope>NUCLEOTIDE SEQUENCE [LARGE SCALE GENOMIC DNA]</scope>
    <source>
        <strain evidence="3 4">18JY15-6</strain>
    </source>
</reference>
<dbReference type="AlphaFoldDB" id="A0A4R1BWT4"/>
<accession>A0A4R1BWT4</accession>
<evidence type="ECO:0000259" key="2">
    <source>
        <dbReference type="PROSITE" id="PS51762"/>
    </source>
</evidence>
<dbReference type="PANTHER" id="PTHR10963">
    <property type="entry name" value="GLYCOSYL HYDROLASE-RELATED"/>
    <property type="match status" value="1"/>
</dbReference>
<dbReference type="InterPro" id="IPR013320">
    <property type="entry name" value="ConA-like_dom_sf"/>
</dbReference>
<dbReference type="Proteomes" id="UP000295453">
    <property type="component" value="Unassembled WGS sequence"/>
</dbReference>
<protein>
    <submittedName>
        <fullName evidence="3">Glycoside hydrolase family 16 protein</fullName>
    </submittedName>
</protein>
<dbReference type="PANTHER" id="PTHR10963:SF55">
    <property type="entry name" value="GLYCOSIDE HYDROLASE FAMILY 16 PROTEIN"/>
    <property type="match status" value="1"/>
</dbReference>
<organism evidence="3 4">
    <name type="scientific">Nocardioides jejuensis</name>
    <dbReference type="NCBI Taxonomy" id="2502782"/>
    <lineage>
        <taxon>Bacteria</taxon>
        <taxon>Bacillati</taxon>
        <taxon>Actinomycetota</taxon>
        <taxon>Actinomycetes</taxon>
        <taxon>Propionibacteriales</taxon>
        <taxon>Nocardioidaceae</taxon>
        <taxon>Nocardioides</taxon>
    </lineage>
</organism>
<comment type="caution">
    <text evidence="3">The sequence shown here is derived from an EMBL/GenBank/DDBJ whole genome shotgun (WGS) entry which is preliminary data.</text>
</comment>
<dbReference type="InterPro" id="IPR050546">
    <property type="entry name" value="Glycosyl_Hydrlase_16"/>
</dbReference>
<dbReference type="EMBL" id="SJZJ01000029">
    <property type="protein sequence ID" value="TCJ21836.1"/>
    <property type="molecule type" value="Genomic_DNA"/>
</dbReference>
<evidence type="ECO:0000256" key="1">
    <source>
        <dbReference type="ARBA" id="ARBA00006865"/>
    </source>
</evidence>
<dbReference type="GO" id="GO:0005975">
    <property type="term" value="P:carbohydrate metabolic process"/>
    <property type="evidence" value="ECO:0007669"/>
    <property type="project" value="InterPro"/>
</dbReference>
<evidence type="ECO:0000313" key="4">
    <source>
        <dbReference type="Proteomes" id="UP000295453"/>
    </source>
</evidence>
<dbReference type="GO" id="GO:0004553">
    <property type="term" value="F:hydrolase activity, hydrolyzing O-glycosyl compounds"/>
    <property type="evidence" value="ECO:0007669"/>
    <property type="project" value="InterPro"/>
</dbReference>
<sequence length="311" mass="34263">MRTRDSERARALPGDDEEVAMPHALLRPARLLAVLVALAGLLLVPAVDAPQVADAATTDACGARIAKPEGGYWSCSFVDNFSGAKLDTAKWLPQVTALSGFSMNRTCFLSGRGYRVLDGTLRLQAHRTSTFNCRNRGSDWSASAVGGAVSSYTKFDQTYGRFEARIKFPRYSARGLQGGFWMNPTERTYGPWPASGEIDVAEWYSALARHVFPSLHYTGRTAHDTAACLMGDRSRFHTYGVTWSPSRMRFLYDGRLCFSRAWEPTDLEAPKPFDQPFTVALVAAIGAGDNAPSSSTPTWTTTKIDYVKVWH</sequence>
<dbReference type="InterPro" id="IPR000757">
    <property type="entry name" value="Beta-glucanase-like"/>
</dbReference>
<proteinExistence type="inferred from homology"/>
<name>A0A4R1BWT4_9ACTN</name>
<keyword evidence="3" id="KW-0378">Hydrolase</keyword>
<gene>
    <name evidence="3" type="ORF">EPD65_14290</name>
</gene>